<gene>
    <name evidence="1" type="ORF">ACFSOZ_18820</name>
</gene>
<dbReference type="Proteomes" id="UP001597405">
    <property type="component" value="Unassembled WGS sequence"/>
</dbReference>
<dbReference type="RefSeq" id="WP_379100408.1">
    <property type="nucleotide sequence ID" value="NZ_JBHUGZ010000012.1"/>
</dbReference>
<accession>A0ABW4UAN3</accession>
<protein>
    <submittedName>
        <fullName evidence="1">Uncharacterized protein</fullName>
    </submittedName>
</protein>
<comment type="caution">
    <text evidence="1">The sequence shown here is derived from an EMBL/GenBank/DDBJ whole genome shotgun (WGS) entry which is preliminary data.</text>
</comment>
<proteinExistence type="predicted"/>
<organism evidence="1 2">
    <name type="scientific">Mesorhizobium newzealandense</name>
    <dbReference type="NCBI Taxonomy" id="1300302"/>
    <lineage>
        <taxon>Bacteria</taxon>
        <taxon>Pseudomonadati</taxon>
        <taxon>Pseudomonadota</taxon>
        <taxon>Alphaproteobacteria</taxon>
        <taxon>Hyphomicrobiales</taxon>
        <taxon>Phyllobacteriaceae</taxon>
        <taxon>Mesorhizobium</taxon>
    </lineage>
</organism>
<reference evidence="2" key="1">
    <citation type="journal article" date="2019" name="Int. J. Syst. Evol. Microbiol.">
        <title>The Global Catalogue of Microorganisms (GCM) 10K type strain sequencing project: providing services to taxonomists for standard genome sequencing and annotation.</title>
        <authorList>
            <consortium name="The Broad Institute Genomics Platform"/>
            <consortium name="The Broad Institute Genome Sequencing Center for Infectious Disease"/>
            <person name="Wu L."/>
            <person name="Ma J."/>
        </authorList>
    </citation>
    <scope>NUCLEOTIDE SEQUENCE [LARGE SCALE GENOMIC DNA]</scope>
    <source>
        <strain evidence="2">CGMCC 1.16225</strain>
    </source>
</reference>
<name>A0ABW4UAN3_9HYPH</name>
<dbReference type="EMBL" id="JBHUGZ010000012">
    <property type="protein sequence ID" value="MFD1984617.1"/>
    <property type="molecule type" value="Genomic_DNA"/>
</dbReference>
<sequence length="57" mass="5854">MSHHSAPTRLAMRSPILTAGLVAQGHALGGSAGWGWLPGGPAGPCNFLPLLRVTPRL</sequence>
<keyword evidence="2" id="KW-1185">Reference proteome</keyword>
<evidence type="ECO:0000313" key="2">
    <source>
        <dbReference type="Proteomes" id="UP001597405"/>
    </source>
</evidence>
<evidence type="ECO:0000313" key="1">
    <source>
        <dbReference type="EMBL" id="MFD1984617.1"/>
    </source>
</evidence>